<keyword evidence="2" id="KW-1185">Reference proteome</keyword>
<organism evidence="1 2">
    <name type="scientific">Colletotrichum truncatum</name>
    <name type="common">Anthracnose fungus</name>
    <name type="synonym">Colletotrichum capsici</name>
    <dbReference type="NCBI Taxonomy" id="5467"/>
    <lineage>
        <taxon>Eukaryota</taxon>
        <taxon>Fungi</taxon>
        <taxon>Dikarya</taxon>
        <taxon>Ascomycota</taxon>
        <taxon>Pezizomycotina</taxon>
        <taxon>Sordariomycetes</taxon>
        <taxon>Hypocreomycetidae</taxon>
        <taxon>Glomerellales</taxon>
        <taxon>Glomerellaceae</taxon>
        <taxon>Colletotrichum</taxon>
        <taxon>Colletotrichum truncatum species complex</taxon>
    </lineage>
</organism>
<reference evidence="1 2" key="1">
    <citation type="journal article" date="2020" name="Phytopathology">
        <title>Genome Sequence Resources of Colletotrichum truncatum, C. plurivorum, C. musicola, and C. sojae: Four Species Pathogenic to Soybean (Glycine max).</title>
        <authorList>
            <person name="Rogerio F."/>
            <person name="Boufleur T.R."/>
            <person name="Ciampi-Guillardi M."/>
            <person name="Sukno S.A."/>
            <person name="Thon M.R."/>
            <person name="Massola Junior N.S."/>
            <person name="Baroncelli R."/>
        </authorList>
    </citation>
    <scope>NUCLEOTIDE SEQUENCE [LARGE SCALE GENOMIC DNA]</scope>
    <source>
        <strain evidence="1 2">CMES1059</strain>
    </source>
</reference>
<evidence type="ECO:0000313" key="1">
    <source>
        <dbReference type="EMBL" id="KAL0938220.1"/>
    </source>
</evidence>
<protein>
    <submittedName>
        <fullName evidence="1">Uncharacterized protein</fullName>
    </submittedName>
</protein>
<dbReference type="Proteomes" id="UP000805649">
    <property type="component" value="Unassembled WGS sequence"/>
</dbReference>
<name>A0ACC3Z2L4_COLTU</name>
<sequence>MLIFLRNIGNFALQDTIPLGNGLIQRNIRVVNGNNQFCSVSFDRGDQGQCNQMKQVSGPTGAGCVQAQGTLECLNAF</sequence>
<dbReference type="EMBL" id="VUJX02000004">
    <property type="protein sequence ID" value="KAL0938220.1"/>
    <property type="molecule type" value="Genomic_DNA"/>
</dbReference>
<accession>A0ACC3Z2L4</accession>
<comment type="caution">
    <text evidence="1">The sequence shown here is derived from an EMBL/GenBank/DDBJ whole genome shotgun (WGS) entry which is preliminary data.</text>
</comment>
<evidence type="ECO:0000313" key="2">
    <source>
        <dbReference type="Proteomes" id="UP000805649"/>
    </source>
</evidence>
<gene>
    <name evidence="1" type="ORF">CTRU02_207951</name>
</gene>
<proteinExistence type="predicted"/>